<reference evidence="1 2" key="1">
    <citation type="submission" date="2014-11" db="EMBL/GenBank/DDBJ databases">
        <authorList>
            <person name="Wibberg Daniel"/>
        </authorList>
    </citation>
    <scope>NUCLEOTIDE SEQUENCE [LARGE SCALE GENOMIC DNA]</scope>
    <source>
        <strain evidence="1">Rhizoctonia solani AG1-IB 7/3/14</strain>
    </source>
</reference>
<proteinExistence type="predicted"/>
<organism evidence="1 2">
    <name type="scientific">Thanatephorus cucumeris (strain AG1-IB / isolate 7/3/14)</name>
    <name type="common">Lettuce bottom rot fungus</name>
    <name type="synonym">Rhizoctonia solani</name>
    <dbReference type="NCBI Taxonomy" id="1108050"/>
    <lineage>
        <taxon>Eukaryota</taxon>
        <taxon>Fungi</taxon>
        <taxon>Dikarya</taxon>
        <taxon>Basidiomycota</taxon>
        <taxon>Agaricomycotina</taxon>
        <taxon>Agaricomycetes</taxon>
        <taxon>Cantharellales</taxon>
        <taxon>Ceratobasidiaceae</taxon>
        <taxon>Rhizoctonia</taxon>
        <taxon>Rhizoctonia solani AG-1</taxon>
    </lineage>
</organism>
<evidence type="ECO:0000313" key="2">
    <source>
        <dbReference type="Proteomes" id="UP000059188"/>
    </source>
</evidence>
<sequence length="91" mass="9906">MLVSDLASHFASRLALERCLCLVPQCDIFRHPPWLSHLFLSTTGMNATLCPAEPNPDYCASVLANPDISGIGVRISVYVQVGLNVVCTFLD</sequence>
<dbReference type="AlphaFoldDB" id="A0A0B7FFP2"/>
<protein>
    <submittedName>
        <fullName evidence="1">Uncharacterized protein</fullName>
    </submittedName>
</protein>
<name>A0A0B7FFP2_THACB</name>
<keyword evidence="2" id="KW-1185">Reference proteome</keyword>
<accession>A0A0B7FFP2</accession>
<gene>
    <name evidence="1" type="ORF">RSOLAG1IB_08129</name>
</gene>
<dbReference type="EMBL" id="LN679125">
    <property type="protein sequence ID" value="CEL56851.1"/>
    <property type="molecule type" value="Genomic_DNA"/>
</dbReference>
<dbReference type="Proteomes" id="UP000059188">
    <property type="component" value="Unassembled WGS sequence"/>
</dbReference>
<evidence type="ECO:0000313" key="1">
    <source>
        <dbReference type="EMBL" id="CEL56851.1"/>
    </source>
</evidence>
<dbReference type="OrthoDB" id="3351993at2759"/>